<keyword evidence="3" id="KW-1003">Cell membrane</keyword>
<keyword evidence="2 7" id="KW-0813">Transport</keyword>
<evidence type="ECO:0000313" key="10">
    <source>
        <dbReference type="Proteomes" id="UP001596113"/>
    </source>
</evidence>
<organism evidence="9 10">
    <name type="scientific">Cohnella soli</name>
    <dbReference type="NCBI Taxonomy" id="425005"/>
    <lineage>
        <taxon>Bacteria</taxon>
        <taxon>Bacillati</taxon>
        <taxon>Bacillota</taxon>
        <taxon>Bacilli</taxon>
        <taxon>Bacillales</taxon>
        <taxon>Paenibacillaceae</taxon>
        <taxon>Cohnella</taxon>
    </lineage>
</organism>
<evidence type="ECO:0000259" key="8">
    <source>
        <dbReference type="PROSITE" id="PS50928"/>
    </source>
</evidence>
<comment type="caution">
    <text evidence="9">The sequence shown here is derived from an EMBL/GenBank/DDBJ whole genome shotgun (WGS) entry which is preliminary data.</text>
</comment>
<dbReference type="CDD" id="cd06261">
    <property type="entry name" value="TM_PBP2"/>
    <property type="match status" value="1"/>
</dbReference>
<feature type="transmembrane region" description="Helical" evidence="7">
    <location>
        <begin position="232"/>
        <end position="253"/>
    </location>
</feature>
<comment type="similarity">
    <text evidence="7">Belongs to the binding-protein-dependent transport system permease family.</text>
</comment>
<evidence type="ECO:0000256" key="4">
    <source>
        <dbReference type="ARBA" id="ARBA00022692"/>
    </source>
</evidence>
<dbReference type="PANTHER" id="PTHR30193:SF37">
    <property type="entry name" value="INNER MEMBRANE ABC TRANSPORTER PERMEASE PROTEIN YCJO"/>
    <property type="match status" value="1"/>
</dbReference>
<comment type="subcellular location">
    <subcellularLocation>
        <location evidence="1 7">Cell membrane</location>
        <topology evidence="1 7">Multi-pass membrane protein</topology>
    </subcellularLocation>
</comment>
<accession>A0ABW0I158</accession>
<evidence type="ECO:0000313" key="9">
    <source>
        <dbReference type="EMBL" id="MFC5406978.1"/>
    </source>
</evidence>
<dbReference type="PANTHER" id="PTHR30193">
    <property type="entry name" value="ABC TRANSPORTER PERMEASE PROTEIN"/>
    <property type="match status" value="1"/>
</dbReference>
<reference evidence="10" key="1">
    <citation type="journal article" date="2019" name="Int. J. Syst. Evol. Microbiol.">
        <title>The Global Catalogue of Microorganisms (GCM) 10K type strain sequencing project: providing services to taxonomists for standard genome sequencing and annotation.</title>
        <authorList>
            <consortium name="The Broad Institute Genomics Platform"/>
            <consortium name="The Broad Institute Genome Sequencing Center for Infectious Disease"/>
            <person name="Wu L."/>
            <person name="Ma J."/>
        </authorList>
    </citation>
    <scope>NUCLEOTIDE SEQUENCE [LARGE SCALE GENOMIC DNA]</scope>
    <source>
        <strain evidence="10">CGMCC 1.18575</strain>
    </source>
</reference>
<gene>
    <name evidence="9" type="ORF">ACFPOF_29990</name>
</gene>
<evidence type="ECO:0000256" key="5">
    <source>
        <dbReference type="ARBA" id="ARBA00022989"/>
    </source>
</evidence>
<proteinExistence type="inferred from homology"/>
<dbReference type="InterPro" id="IPR051393">
    <property type="entry name" value="ABC_transporter_permease"/>
</dbReference>
<keyword evidence="10" id="KW-1185">Reference proteome</keyword>
<dbReference type="RefSeq" id="WP_378139236.1">
    <property type="nucleotide sequence ID" value="NZ_JBHSMI010000067.1"/>
</dbReference>
<protein>
    <submittedName>
        <fullName evidence="9">Carbohydrate ABC transporter permease</fullName>
    </submittedName>
</protein>
<evidence type="ECO:0000256" key="3">
    <source>
        <dbReference type="ARBA" id="ARBA00022475"/>
    </source>
</evidence>
<dbReference type="Gene3D" id="1.10.3720.10">
    <property type="entry name" value="MetI-like"/>
    <property type="match status" value="1"/>
</dbReference>
<evidence type="ECO:0000256" key="1">
    <source>
        <dbReference type="ARBA" id="ARBA00004651"/>
    </source>
</evidence>
<keyword evidence="5 7" id="KW-1133">Transmembrane helix</keyword>
<evidence type="ECO:0000256" key="2">
    <source>
        <dbReference type="ARBA" id="ARBA00022448"/>
    </source>
</evidence>
<feature type="transmembrane region" description="Helical" evidence="7">
    <location>
        <begin position="12"/>
        <end position="36"/>
    </location>
</feature>
<dbReference type="SUPFAM" id="SSF161098">
    <property type="entry name" value="MetI-like"/>
    <property type="match status" value="1"/>
</dbReference>
<evidence type="ECO:0000256" key="6">
    <source>
        <dbReference type="ARBA" id="ARBA00023136"/>
    </source>
</evidence>
<feature type="transmembrane region" description="Helical" evidence="7">
    <location>
        <begin position="156"/>
        <end position="179"/>
    </location>
</feature>
<feature type="transmembrane region" description="Helical" evidence="7">
    <location>
        <begin position="109"/>
        <end position="129"/>
    </location>
</feature>
<name>A0ABW0I158_9BACL</name>
<feature type="transmembrane region" description="Helical" evidence="7">
    <location>
        <begin position="76"/>
        <end position="97"/>
    </location>
</feature>
<sequence length="296" mass="32242">MIIKGKMRIWPLLAVMPALLLYGLFVLLPAVGNIYFSFTDFSGNVFSPIRWIGGANYARAFTWESEGLWHSVKVTFLFAVLVTVIQNAAAVVLAVLLNMKLRIRNFYRSVIFAPTILGVVIVGLIWTLIFDPYSGPVIKLLSAFHTNSALLGSPSIALYLVIFVTIWSTVGYAMILYLAGLQSIPHDLYESARIDGAGSAASFFHITLPLLRPAVTVNTLLSIIGSLKTFDIIVVMTNGGPGSATSTLGMYIFKNLLTPGSSQGYASALSVIHFGIVLAVVAIVQYYLRRREADIS</sequence>
<dbReference type="InterPro" id="IPR000515">
    <property type="entry name" value="MetI-like"/>
</dbReference>
<dbReference type="Pfam" id="PF00528">
    <property type="entry name" value="BPD_transp_1"/>
    <property type="match status" value="1"/>
</dbReference>
<feature type="transmembrane region" description="Helical" evidence="7">
    <location>
        <begin position="265"/>
        <end position="288"/>
    </location>
</feature>
<keyword evidence="6 7" id="KW-0472">Membrane</keyword>
<dbReference type="EMBL" id="JBHSMI010000067">
    <property type="protein sequence ID" value="MFC5406978.1"/>
    <property type="molecule type" value="Genomic_DNA"/>
</dbReference>
<feature type="domain" description="ABC transmembrane type-1" evidence="8">
    <location>
        <begin position="72"/>
        <end position="284"/>
    </location>
</feature>
<evidence type="ECO:0000256" key="7">
    <source>
        <dbReference type="RuleBase" id="RU363032"/>
    </source>
</evidence>
<dbReference type="PROSITE" id="PS50928">
    <property type="entry name" value="ABC_TM1"/>
    <property type="match status" value="1"/>
</dbReference>
<dbReference type="InterPro" id="IPR035906">
    <property type="entry name" value="MetI-like_sf"/>
</dbReference>
<dbReference type="Proteomes" id="UP001596113">
    <property type="component" value="Unassembled WGS sequence"/>
</dbReference>
<keyword evidence="4 7" id="KW-0812">Transmembrane</keyword>